<dbReference type="EMBL" id="JALPRX010000097">
    <property type="protein sequence ID" value="MCK8786801.1"/>
    <property type="molecule type" value="Genomic_DNA"/>
</dbReference>
<dbReference type="PIRSF" id="PIRSF002741">
    <property type="entry name" value="MppA"/>
    <property type="match status" value="1"/>
</dbReference>
<accession>A0A9X1YB07</accession>
<dbReference type="Proteomes" id="UP001139516">
    <property type="component" value="Unassembled WGS sequence"/>
</dbReference>
<reference evidence="6" key="1">
    <citation type="submission" date="2022-04" db="EMBL/GenBank/DDBJ databases">
        <title>Roseomonas acroporae sp. nov., isolated from coral Acropora digitifera.</title>
        <authorList>
            <person name="Sun H."/>
        </authorList>
    </citation>
    <scope>NUCLEOTIDE SEQUENCE</scope>
    <source>
        <strain evidence="6">NAR14</strain>
    </source>
</reference>
<dbReference type="GO" id="GO:0043190">
    <property type="term" value="C:ATP-binding cassette (ABC) transporter complex"/>
    <property type="evidence" value="ECO:0007669"/>
    <property type="project" value="InterPro"/>
</dbReference>
<comment type="similarity">
    <text evidence="2">Belongs to the bacterial solute-binding protein 5 family.</text>
</comment>
<dbReference type="RefSeq" id="WP_248668914.1">
    <property type="nucleotide sequence ID" value="NZ_JALPRX010000097.1"/>
</dbReference>
<feature type="region of interest" description="Disordered" evidence="4">
    <location>
        <begin position="25"/>
        <end position="54"/>
    </location>
</feature>
<evidence type="ECO:0000256" key="2">
    <source>
        <dbReference type="ARBA" id="ARBA00005695"/>
    </source>
</evidence>
<evidence type="ECO:0000259" key="5">
    <source>
        <dbReference type="Pfam" id="PF00496"/>
    </source>
</evidence>
<dbReference type="InterPro" id="IPR030678">
    <property type="entry name" value="Peptide/Ni-bd"/>
</dbReference>
<feature type="compositionally biased region" description="Gly residues" evidence="4">
    <location>
        <begin position="32"/>
        <end position="41"/>
    </location>
</feature>
<feature type="domain" description="Solute-binding protein family 5" evidence="5">
    <location>
        <begin position="131"/>
        <end position="535"/>
    </location>
</feature>
<dbReference type="SUPFAM" id="SSF53850">
    <property type="entry name" value="Periplasmic binding protein-like II"/>
    <property type="match status" value="1"/>
</dbReference>
<dbReference type="InterPro" id="IPR039424">
    <property type="entry name" value="SBP_5"/>
</dbReference>
<dbReference type="PANTHER" id="PTHR30290">
    <property type="entry name" value="PERIPLASMIC BINDING COMPONENT OF ABC TRANSPORTER"/>
    <property type="match status" value="1"/>
</dbReference>
<dbReference type="PANTHER" id="PTHR30290:SF64">
    <property type="entry name" value="ABC TRANSPORTER PERIPLASMIC BINDING PROTEIN"/>
    <property type="match status" value="1"/>
</dbReference>
<dbReference type="Gene3D" id="3.40.190.10">
    <property type="entry name" value="Periplasmic binding protein-like II"/>
    <property type="match status" value="1"/>
</dbReference>
<evidence type="ECO:0000256" key="1">
    <source>
        <dbReference type="ARBA" id="ARBA00004418"/>
    </source>
</evidence>
<dbReference type="GO" id="GO:0030288">
    <property type="term" value="C:outer membrane-bounded periplasmic space"/>
    <property type="evidence" value="ECO:0007669"/>
    <property type="project" value="TreeGrafter"/>
</dbReference>
<dbReference type="GO" id="GO:0015833">
    <property type="term" value="P:peptide transport"/>
    <property type="evidence" value="ECO:0007669"/>
    <property type="project" value="TreeGrafter"/>
</dbReference>
<dbReference type="CDD" id="cd08497">
    <property type="entry name" value="MbnE-like"/>
    <property type="match status" value="1"/>
</dbReference>
<evidence type="ECO:0000313" key="7">
    <source>
        <dbReference type="Proteomes" id="UP001139516"/>
    </source>
</evidence>
<dbReference type="GO" id="GO:0042884">
    <property type="term" value="P:microcin transport"/>
    <property type="evidence" value="ECO:0007669"/>
    <property type="project" value="TreeGrafter"/>
</dbReference>
<organism evidence="6 7">
    <name type="scientific">Roseomonas acroporae</name>
    <dbReference type="NCBI Taxonomy" id="2937791"/>
    <lineage>
        <taxon>Bacteria</taxon>
        <taxon>Pseudomonadati</taxon>
        <taxon>Pseudomonadota</taxon>
        <taxon>Alphaproteobacteria</taxon>
        <taxon>Acetobacterales</taxon>
        <taxon>Roseomonadaceae</taxon>
        <taxon>Roseomonas</taxon>
    </lineage>
</organism>
<dbReference type="AlphaFoldDB" id="A0A9X1YB07"/>
<name>A0A9X1YB07_9PROT</name>
<protein>
    <submittedName>
        <fullName evidence="6">Extracellular solute-binding protein</fullName>
    </submittedName>
</protein>
<dbReference type="InterPro" id="IPR000914">
    <property type="entry name" value="SBP_5_dom"/>
</dbReference>
<dbReference type="Pfam" id="PF00496">
    <property type="entry name" value="SBP_bac_5"/>
    <property type="match status" value="1"/>
</dbReference>
<comment type="caution">
    <text evidence="6">The sequence shown here is derived from an EMBL/GenBank/DDBJ whole genome shotgun (WGS) entry which is preliminary data.</text>
</comment>
<proteinExistence type="inferred from homology"/>
<evidence type="ECO:0000313" key="6">
    <source>
        <dbReference type="EMBL" id="MCK8786801.1"/>
    </source>
</evidence>
<sequence>MFRRDLLAGGAALALLSAGREARAQGTAQGTAEGGAQGGAQGSTTAPGSGGVTRTHALSLLGEPALPAGFPHWPWVNPDAPKGGEIALTALGSFDSFNPFILRGTPAVGITQLWETLMKDSSDEASTNYCHLAREVELPADRLGVTFTLRDEARWHDGKPITAEDVVWSFETLRRHGRPFYRGYYADVAEVKAEGAKRVVFRFRNDENRELAMVLGQLPVLPKHWWEGRDFTRPSLEVPLGSGPYRLERFEPNRTLVYRRVADYWGRDLNTMRGTANWDATRYEYFRDNTVALEAFKSGGIDFRTENVAKDWATAYDFPAVRRGLVKRDEIRHEIPTGMQSFTMNHRRDLFRDPKVREALTLVFDFEWMNRNLFYGSYTRTESYFSNSELASSGLPQGQELAVLERFRGHVPERVFTEEFRLPVTDGSGNNREQLRQALALLKQAGWEVRDRQLRNAAGGRFEFEILLNTPTFERVALPYIQSLQRLGIEAKVRTVDPAQYQVRMDGFDYDMTVDVIGQSASPGNEQRDYWTSRTAAEHGSQNVAGIADPAIDELVELLIAAPDREALIARTRALDRVLLWGWHVVPHWHSRVFRVAYWDKFGRPPRNPRHALALDSWWIEQARVGTVEEGRRQQQTQ</sequence>
<gene>
    <name evidence="6" type="ORF">M0638_20730</name>
</gene>
<keyword evidence="7" id="KW-1185">Reference proteome</keyword>
<evidence type="ECO:0000256" key="4">
    <source>
        <dbReference type="SAM" id="MobiDB-lite"/>
    </source>
</evidence>
<dbReference type="GO" id="GO:1904680">
    <property type="term" value="F:peptide transmembrane transporter activity"/>
    <property type="evidence" value="ECO:0007669"/>
    <property type="project" value="TreeGrafter"/>
</dbReference>
<keyword evidence="3" id="KW-0732">Signal</keyword>
<dbReference type="Gene3D" id="3.10.105.10">
    <property type="entry name" value="Dipeptide-binding Protein, Domain 3"/>
    <property type="match status" value="1"/>
</dbReference>
<comment type="subcellular location">
    <subcellularLocation>
        <location evidence="1">Periplasm</location>
    </subcellularLocation>
</comment>
<evidence type="ECO:0000256" key="3">
    <source>
        <dbReference type="ARBA" id="ARBA00022729"/>
    </source>
</evidence>